<dbReference type="InterPro" id="IPR022742">
    <property type="entry name" value="Hydrolase_4"/>
</dbReference>
<gene>
    <name evidence="3" type="ORF">CLV56_2903</name>
</gene>
<evidence type="ECO:0000313" key="3">
    <source>
        <dbReference type="EMBL" id="PJJ53414.1"/>
    </source>
</evidence>
<dbReference type="OrthoDB" id="4536625at2"/>
<dbReference type="Gene3D" id="3.40.50.1820">
    <property type="entry name" value="alpha/beta hydrolase"/>
    <property type="match status" value="1"/>
</dbReference>
<evidence type="ECO:0000256" key="1">
    <source>
        <dbReference type="SAM" id="MobiDB-lite"/>
    </source>
</evidence>
<dbReference type="EMBL" id="PGEZ01000002">
    <property type="protein sequence ID" value="PJJ53414.1"/>
    <property type="molecule type" value="Genomic_DNA"/>
</dbReference>
<accession>A0A2M9B643</accession>
<dbReference type="AlphaFoldDB" id="A0A2M9B643"/>
<sequence>MTNAGAPHVVIAPAMGVPSRFYRALEKEIASLGWSACTLAARGIDRDTEPPSRDNDWGYQELVASLDKHVHRFRDAHPGVPVLVLGHSLGGQVAISYLLSGGDLDGVVLAGASVPYYPYYGARAWGIWALAASVPLVTAVRGHWPSKGFAGPQPRTLMRQWARLVRRRRFPHPEGALPRHALDVPAFVLQVEGDTLSVPRACRALARVFEPQAVTDWTYERSAAPDDVTIDHIAWAKAPGPALAQVRDWWERAGAAEPQSSPGIGADGSYGTRV</sequence>
<dbReference type="GO" id="GO:0016787">
    <property type="term" value="F:hydrolase activity"/>
    <property type="evidence" value="ECO:0007669"/>
    <property type="project" value="UniProtKB-KW"/>
</dbReference>
<dbReference type="InterPro" id="IPR029058">
    <property type="entry name" value="AB_hydrolase_fold"/>
</dbReference>
<dbReference type="Pfam" id="PF12146">
    <property type="entry name" value="Hydrolase_4"/>
    <property type="match status" value="1"/>
</dbReference>
<dbReference type="RefSeq" id="WP_157805179.1">
    <property type="nucleotide sequence ID" value="NZ_PGEZ01000002.1"/>
</dbReference>
<evidence type="ECO:0000313" key="4">
    <source>
        <dbReference type="Proteomes" id="UP000230842"/>
    </source>
</evidence>
<organism evidence="3 4">
    <name type="scientific">Mumia flava</name>
    <dbReference type="NCBI Taxonomy" id="1348852"/>
    <lineage>
        <taxon>Bacteria</taxon>
        <taxon>Bacillati</taxon>
        <taxon>Actinomycetota</taxon>
        <taxon>Actinomycetes</taxon>
        <taxon>Propionibacteriales</taxon>
        <taxon>Nocardioidaceae</taxon>
        <taxon>Mumia</taxon>
    </lineage>
</organism>
<feature type="domain" description="Serine aminopeptidase S33" evidence="2">
    <location>
        <begin position="8"/>
        <end position="131"/>
    </location>
</feature>
<keyword evidence="3" id="KW-0378">Hydrolase</keyword>
<feature type="region of interest" description="Disordered" evidence="1">
    <location>
        <begin position="255"/>
        <end position="274"/>
    </location>
</feature>
<reference evidence="3 4" key="1">
    <citation type="submission" date="2017-11" db="EMBL/GenBank/DDBJ databases">
        <title>Genomic Encyclopedia of Archaeal and Bacterial Type Strains, Phase II (KMG-II): From Individual Species to Whole Genera.</title>
        <authorList>
            <person name="Goeker M."/>
        </authorList>
    </citation>
    <scope>NUCLEOTIDE SEQUENCE [LARGE SCALE GENOMIC DNA]</scope>
    <source>
        <strain evidence="3 4">DSM 27763</strain>
    </source>
</reference>
<name>A0A2M9B643_9ACTN</name>
<dbReference type="PIRSF" id="PIRSF037442">
    <property type="entry name" value="UCP037442_abhydr"/>
    <property type="match status" value="1"/>
</dbReference>
<dbReference type="Proteomes" id="UP000230842">
    <property type="component" value="Unassembled WGS sequence"/>
</dbReference>
<keyword evidence="4" id="KW-1185">Reference proteome</keyword>
<proteinExistence type="predicted"/>
<evidence type="ECO:0000259" key="2">
    <source>
        <dbReference type="Pfam" id="PF12146"/>
    </source>
</evidence>
<protein>
    <submittedName>
        <fullName evidence="3">Putative alpha/beta hydrolase</fullName>
    </submittedName>
</protein>
<dbReference type="SUPFAM" id="SSF53474">
    <property type="entry name" value="alpha/beta-Hydrolases"/>
    <property type="match status" value="1"/>
</dbReference>
<dbReference type="InterPro" id="IPR017208">
    <property type="entry name" value="UCP037442_abhydr"/>
</dbReference>
<comment type="caution">
    <text evidence="3">The sequence shown here is derived from an EMBL/GenBank/DDBJ whole genome shotgun (WGS) entry which is preliminary data.</text>
</comment>